<protein>
    <submittedName>
        <fullName evidence="6">AcrR family transcriptional regulator</fullName>
    </submittedName>
</protein>
<dbReference type="SUPFAM" id="SSF46689">
    <property type="entry name" value="Homeodomain-like"/>
    <property type="match status" value="1"/>
</dbReference>
<feature type="domain" description="HTH tetR-type" evidence="5">
    <location>
        <begin position="21"/>
        <end position="81"/>
    </location>
</feature>
<dbReference type="Gene3D" id="1.10.10.60">
    <property type="entry name" value="Homeodomain-like"/>
    <property type="match status" value="1"/>
</dbReference>
<dbReference type="Pfam" id="PF17932">
    <property type="entry name" value="TetR_C_24"/>
    <property type="match status" value="1"/>
</dbReference>
<comment type="caution">
    <text evidence="6">The sequence shown here is derived from an EMBL/GenBank/DDBJ whole genome shotgun (WGS) entry which is preliminary data.</text>
</comment>
<reference evidence="6 7" key="1">
    <citation type="submission" date="2020-08" db="EMBL/GenBank/DDBJ databases">
        <title>Genomic Encyclopedia of Type Strains, Phase IV (KMG-IV): sequencing the most valuable type-strain genomes for metagenomic binning, comparative biology and taxonomic classification.</title>
        <authorList>
            <person name="Goeker M."/>
        </authorList>
    </citation>
    <scope>NUCLEOTIDE SEQUENCE [LARGE SCALE GENOMIC DNA]</scope>
    <source>
        <strain evidence="6 7">DSM 45385</strain>
    </source>
</reference>
<evidence type="ECO:0000256" key="3">
    <source>
        <dbReference type="ARBA" id="ARBA00023163"/>
    </source>
</evidence>
<dbReference type="GO" id="GO:0003700">
    <property type="term" value="F:DNA-binding transcription factor activity"/>
    <property type="evidence" value="ECO:0007669"/>
    <property type="project" value="TreeGrafter"/>
</dbReference>
<dbReference type="InterPro" id="IPR050109">
    <property type="entry name" value="HTH-type_TetR-like_transc_reg"/>
</dbReference>
<dbReference type="PROSITE" id="PS50977">
    <property type="entry name" value="HTH_TETR_2"/>
    <property type="match status" value="1"/>
</dbReference>
<dbReference type="SUPFAM" id="SSF48498">
    <property type="entry name" value="Tetracyclin repressor-like, C-terminal domain"/>
    <property type="match status" value="1"/>
</dbReference>
<organism evidence="6 7">
    <name type="scientific">Nonomuraea endophytica</name>
    <dbReference type="NCBI Taxonomy" id="714136"/>
    <lineage>
        <taxon>Bacteria</taxon>
        <taxon>Bacillati</taxon>
        <taxon>Actinomycetota</taxon>
        <taxon>Actinomycetes</taxon>
        <taxon>Streptosporangiales</taxon>
        <taxon>Streptosporangiaceae</taxon>
        <taxon>Nonomuraea</taxon>
    </lineage>
</organism>
<dbReference type="Pfam" id="PF00440">
    <property type="entry name" value="TetR_N"/>
    <property type="match status" value="1"/>
</dbReference>
<dbReference type="PANTHER" id="PTHR30055:SF238">
    <property type="entry name" value="MYCOFACTOCIN BIOSYNTHESIS TRANSCRIPTIONAL REGULATOR MFTR-RELATED"/>
    <property type="match status" value="1"/>
</dbReference>
<evidence type="ECO:0000256" key="4">
    <source>
        <dbReference type="PROSITE-ProRule" id="PRU00335"/>
    </source>
</evidence>
<dbReference type="GO" id="GO:0000976">
    <property type="term" value="F:transcription cis-regulatory region binding"/>
    <property type="evidence" value="ECO:0007669"/>
    <property type="project" value="TreeGrafter"/>
</dbReference>
<evidence type="ECO:0000313" key="6">
    <source>
        <dbReference type="EMBL" id="MBB5084050.1"/>
    </source>
</evidence>
<dbReference type="PANTHER" id="PTHR30055">
    <property type="entry name" value="HTH-TYPE TRANSCRIPTIONAL REGULATOR RUTR"/>
    <property type="match status" value="1"/>
</dbReference>
<dbReference type="InterPro" id="IPR001647">
    <property type="entry name" value="HTH_TetR"/>
</dbReference>
<keyword evidence="3" id="KW-0804">Transcription</keyword>
<dbReference type="InterPro" id="IPR036271">
    <property type="entry name" value="Tet_transcr_reg_TetR-rel_C_sf"/>
</dbReference>
<evidence type="ECO:0000313" key="7">
    <source>
        <dbReference type="Proteomes" id="UP000568380"/>
    </source>
</evidence>
<proteinExistence type="predicted"/>
<keyword evidence="1" id="KW-0805">Transcription regulation</keyword>
<accession>A0A7W8AF86</accession>
<keyword evidence="2 4" id="KW-0238">DNA-binding</keyword>
<name>A0A7W8AF86_9ACTN</name>
<dbReference type="RefSeq" id="WP_184973656.1">
    <property type="nucleotide sequence ID" value="NZ_JACHIN010000020.1"/>
</dbReference>
<dbReference type="PRINTS" id="PR00455">
    <property type="entry name" value="HTHTETR"/>
</dbReference>
<evidence type="ECO:0000259" key="5">
    <source>
        <dbReference type="PROSITE" id="PS50977"/>
    </source>
</evidence>
<evidence type="ECO:0000256" key="2">
    <source>
        <dbReference type="ARBA" id="ARBA00023125"/>
    </source>
</evidence>
<dbReference type="InterPro" id="IPR009057">
    <property type="entry name" value="Homeodomain-like_sf"/>
</dbReference>
<gene>
    <name evidence="6" type="ORF">HNR40_009558</name>
</gene>
<keyword evidence="7" id="KW-1185">Reference proteome</keyword>
<dbReference type="Gene3D" id="1.10.357.10">
    <property type="entry name" value="Tetracycline Repressor, domain 2"/>
    <property type="match status" value="1"/>
</dbReference>
<evidence type="ECO:0000256" key="1">
    <source>
        <dbReference type="ARBA" id="ARBA00023015"/>
    </source>
</evidence>
<dbReference type="EMBL" id="JACHIN010000020">
    <property type="protein sequence ID" value="MBB5084050.1"/>
    <property type="molecule type" value="Genomic_DNA"/>
</dbReference>
<dbReference type="AlphaFoldDB" id="A0A7W8AF86"/>
<feature type="DNA-binding region" description="H-T-H motif" evidence="4">
    <location>
        <begin position="44"/>
        <end position="63"/>
    </location>
</feature>
<sequence length="204" mass="22097">MDGVRRLPRGRHALSPEAVAEAQRDRLMTAMAQVMSEKGYVKTSVEDVIRRAVISRQSFYRHFTSKQDCFMAAFRRSTQVLEQRIATAASGDGGPVERFERALADFLEALVLDPASARLCVSEVYAAGPEAVAHRTDFQRRLGERMAAMLEAGTEAGQFACQVLVAAIATMVAGPLATGEQEALRALGPPLVEHVRGLKAAGLI</sequence>
<dbReference type="InterPro" id="IPR041490">
    <property type="entry name" value="KstR2_TetR_C"/>
</dbReference>
<dbReference type="Proteomes" id="UP000568380">
    <property type="component" value="Unassembled WGS sequence"/>
</dbReference>